<evidence type="ECO:0000259" key="7">
    <source>
        <dbReference type="PROSITE" id="PS50850"/>
    </source>
</evidence>
<reference evidence="8 9" key="1">
    <citation type="journal article" date="2013" name="Nat. Genet.">
        <title>The genome of the hydatid tapeworm Echinococcus granulosus.</title>
        <authorList>
            <person name="Zheng H."/>
            <person name="Zhang W."/>
            <person name="Zhang L."/>
            <person name="Zhang Z."/>
            <person name="Li J."/>
            <person name="Lu G."/>
            <person name="Zhu Y."/>
            <person name="Wang Y."/>
            <person name="Huang Y."/>
            <person name="Liu J."/>
            <person name="Kang H."/>
            <person name="Chen J."/>
            <person name="Wang L."/>
            <person name="Chen A."/>
            <person name="Yu S."/>
            <person name="Gao Z."/>
            <person name="Jin L."/>
            <person name="Gu W."/>
            <person name="Wang Z."/>
            <person name="Zhao L."/>
            <person name="Shi B."/>
            <person name="Wen H."/>
            <person name="Lin R."/>
            <person name="Jones M.K."/>
            <person name="Brejova B."/>
            <person name="Vinar T."/>
            <person name="Zhao G."/>
            <person name="McManus D.P."/>
            <person name="Chen Z."/>
            <person name="Zhou Y."/>
            <person name="Wang S."/>
        </authorList>
    </citation>
    <scope>NUCLEOTIDE SEQUENCE [LARGE SCALE GENOMIC DNA]</scope>
</reference>
<evidence type="ECO:0000256" key="2">
    <source>
        <dbReference type="ARBA" id="ARBA00022448"/>
    </source>
</evidence>
<dbReference type="EMBL" id="APAU02000023">
    <property type="protein sequence ID" value="EUB61153.1"/>
    <property type="molecule type" value="Genomic_DNA"/>
</dbReference>
<dbReference type="InterPro" id="IPR020846">
    <property type="entry name" value="MFS_dom"/>
</dbReference>
<comment type="subcellular location">
    <subcellularLocation>
        <location evidence="1">Membrane</location>
        <topology evidence="1">Multi-pass membrane protein</topology>
    </subcellularLocation>
</comment>
<gene>
    <name evidence="8" type="ORF">EGR_04001</name>
</gene>
<dbReference type="Pfam" id="PF07690">
    <property type="entry name" value="MFS_1"/>
    <property type="match status" value="1"/>
</dbReference>
<dbReference type="STRING" id="6210.W6UJD9"/>
<dbReference type="GeneID" id="36339716"/>
<dbReference type="KEGG" id="egl:EGR_04001"/>
<evidence type="ECO:0000313" key="9">
    <source>
        <dbReference type="Proteomes" id="UP000019149"/>
    </source>
</evidence>
<feature type="domain" description="Major facilitator superfamily (MFS) profile" evidence="7">
    <location>
        <begin position="43"/>
        <end position="485"/>
    </location>
</feature>
<keyword evidence="4 6" id="KW-1133">Transmembrane helix</keyword>
<name>W6UJD9_ECHGR</name>
<dbReference type="GO" id="GO:0022857">
    <property type="term" value="F:transmembrane transporter activity"/>
    <property type="evidence" value="ECO:0007669"/>
    <property type="project" value="InterPro"/>
</dbReference>
<sequence length="498" mass="54185">MHYQHYSQKSSGSHEFHWISSLASKFFLKHQLCCNGRKMRKGLLFIMFCYLLIDLMASTLMLPWLPTIIKEMCEKDMTLVAIRRFVHGKILGVPEGAELSSRDASFVGSISSSLMSLAQYVSSSTSGAMSDSLGRKPVLLTLHTLGVISYLLWSASGASFIWFVLARILSGVSRANVGVLSAMVSDVSDRETRTRGMATVGVAYSIAFLVGPPASAWLLGRLFFNSEAGVSVLEPHIGLAAASLAVLDYICLFSFPETASLPDGKDDDAKVKKEGASSGSFWQSLKLLNPLELFRFRNIEDKIVQAKLQQMARVFFLNMLLFSGLECSLLFLAQLRFGYTGQDQGRIFITTGVTMIIIQSGFVKRFKGGREAKTACWAMGIQALAYLVLGFSNSELLFYLGLVFFSFASGSFVPAFNGLASLSIGPQQQGQTMGTFRSLGGLARSVGPGLIGGLMWLVGPSIAFTLGALATFLVSVLFRRIPNLNTIATHTSTRVMSS</sequence>
<dbReference type="GO" id="GO:0031526">
    <property type="term" value="C:brush border membrane"/>
    <property type="evidence" value="ECO:0007669"/>
    <property type="project" value="TreeGrafter"/>
</dbReference>
<dbReference type="OrthoDB" id="196650at2759"/>
<dbReference type="CTD" id="36339716"/>
<keyword evidence="9" id="KW-1185">Reference proteome</keyword>
<dbReference type="OMA" id="EWYVNIS"/>
<feature type="transmembrane region" description="Helical" evidence="6">
    <location>
        <begin position="138"/>
        <end position="165"/>
    </location>
</feature>
<dbReference type="InterPro" id="IPR005829">
    <property type="entry name" value="Sugar_transporter_CS"/>
</dbReference>
<evidence type="ECO:0000256" key="6">
    <source>
        <dbReference type="SAM" id="Phobius"/>
    </source>
</evidence>
<organism evidence="8 9">
    <name type="scientific">Echinococcus granulosus</name>
    <name type="common">Hydatid tapeworm</name>
    <dbReference type="NCBI Taxonomy" id="6210"/>
    <lineage>
        <taxon>Eukaryota</taxon>
        <taxon>Metazoa</taxon>
        <taxon>Spiralia</taxon>
        <taxon>Lophotrochozoa</taxon>
        <taxon>Platyhelminthes</taxon>
        <taxon>Cestoda</taxon>
        <taxon>Eucestoda</taxon>
        <taxon>Cyclophyllidea</taxon>
        <taxon>Taeniidae</taxon>
        <taxon>Echinococcus</taxon>
        <taxon>Echinococcus granulosus group</taxon>
    </lineage>
</organism>
<dbReference type="AlphaFoldDB" id="W6UJD9"/>
<evidence type="ECO:0000256" key="4">
    <source>
        <dbReference type="ARBA" id="ARBA00022989"/>
    </source>
</evidence>
<dbReference type="RefSeq" id="XP_024352349.1">
    <property type="nucleotide sequence ID" value="XM_024493250.1"/>
</dbReference>
<evidence type="ECO:0000313" key="8">
    <source>
        <dbReference type="EMBL" id="EUB61153.1"/>
    </source>
</evidence>
<keyword evidence="5 6" id="KW-0472">Membrane</keyword>
<accession>W6UJD9</accession>
<evidence type="ECO:0000256" key="5">
    <source>
        <dbReference type="ARBA" id="ARBA00023136"/>
    </source>
</evidence>
<feature type="transmembrane region" description="Helical" evidence="6">
    <location>
        <begin position="345"/>
        <end position="363"/>
    </location>
</feature>
<feature type="transmembrane region" description="Helical" evidence="6">
    <location>
        <begin position="202"/>
        <end position="224"/>
    </location>
</feature>
<dbReference type="PANTHER" id="PTHR23504">
    <property type="entry name" value="MAJOR FACILITATOR SUPERFAMILY DOMAIN-CONTAINING PROTEIN 10"/>
    <property type="match status" value="1"/>
</dbReference>
<protein>
    <submittedName>
        <fullName evidence="8">Major facilitator superfamily domain-containing protein</fullName>
    </submittedName>
</protein>
<dbReference type="InterPro" id="IPR036259">
    <property type="entry name" value="MFS_trans_sf"/>
</dbReference>
<dbReference type="SUPFAM" id="SSF103473">
    <property type="entry name" value="MFS general substrate transporter"/>
    <property type="match status" value="1"/>
</dbReference>
<dbReference type="PROSITE" id="PS50850">
    <property type="entry name" value="MFS"/>
    <property type="match status" value="1"/>
</dbReference>
<keyword evidence="2" id="KW-0813">Transport</keyword>
<dbReference type="Proteomes" id="UP000019149">
    <property type="component" value="Unassembled WGS sequence"/>
</dbReference>
<dbReference type="PANTHER" id="PTHR23504:SF31">
    <property type="entry name" value="MAJOR FACILITATOR SUPERFAMILY DOMAIN-CONTAINING PROTEIN 10"/>
    <property type="match status" value="1"/>
</dbReference>
<feature type="transmembrane region" description="Helical" evidence="6">
    <location>
        <begin position="43"/>
        <end position="65"/>
    </location>
</feature>
<feature type="transmembrane region" description="Helical" evidence="6">
    <location>
        <begin position="236"/>
        <end position="255"/>
    </location>
</feature>
<proteinExistence type="predicted"/>
<comment type="caution">
    <text evidence="8">The sequence shown here is derived from an EMBL/GenBank/DDBJ whole genome shotgun (WGS) entry which is preliminary data.</text>
</comment>
<evidence type="ECO:0000256" key="1">
    <source>
        <dbReference type="ARBA" id="ARBA00004141"/>
    </source>
</evidence>
<dbReference type="PROSITE" id="PS00216">
    <property type="entry name" value="SUGAR_TRANSPORT_1"/>
    <property type="match status" value="1"/>
</dbReference>
<dbReference type="Gene3D" id="1.20.1250.20">
    <property type="entry name" value="MFS general substrate transporter like domains"/>
    <property type="match status" value="1"/>
</dbReference>
<feature type="transmembrane region" description="Helical" evidence="6">
    <location>
        <begin position="462"/>
        <end position="478"/>
    </location>
</feature>
<feature type="transmembrane region" description="Helical" evidence="6">
    <location>
        <begin position="314"/>
        <end position="333"/>
    </location>
</feature>
<evidence type="ECO:0000256" key="3">
    <source>
        <dbReference type="ARBA" id="ARBA00022692"/>
    </source>
</evidence>
<dbReference type="InterPro" id="IPR011701">
    <property type="entry name" value="MFS"/>
</dbReference>
<keyword evidence="3 6" id="KW-0812">Transmembrane</keyword>